<dbReference type="AlphaFoldDB" id="A0A1R1MLC0"/>
<dbReference type="Proteomes" id="UP000187408">
    <property type="component" value="Unassembled WGS sequence"/>
</dbReference>
<proteinExistence type="predicted"/>
<evidence type="ECO:0000313" key="2">
    <source>
        <dbReference type="EMBL" id="OMH40520.1"/>
    </source>
</evidence>
<protein>
    <submittedName>
        <fullName evidence="2">Uncharacterized protein</fullName>
    </submittedName>
</protein>
<dbReference type="EMBL" id="MOEN01000014">
    <property type="protein sequence ID" value="OMH40520.1"/>
    <property type="molecule type" value="Genomic_DNA"/>
</dbReference>
<accession>A0A1R1MLC0</accession>
<evidence type="ECO:0000313" key="3">
    <source>
        <dbReference type="Proteomes" id="UP000187408"/>
    </source>
</evidence>
<comment type="caution">
    <text evidence="2">The sequence shown here is derived from an EMBL/GenBank/DDBJ whole genome shotgun (WGS) entry which is preliminary data.</text>
</comment>
<dbReference type="RefSeq" id="WP_076712960.1">
    <property type="nucleotide sequence ID" value="NZ_MOEN01000014.1"/>
</dbReference>
<organism evidence="2 3">
    <name type="scientific">Desulfurobacterium indicum</name>
    <dbReference type="NCBI Taxonomy" id="1914305"/>
    <lineage>
        <taxon>Bacteria</taxon>
        <taxon>Pseudomonadati</taxon>
        <taxon>Aquificota</taxon>
        <taxon>Aquificia</taxon>
        <taxon>Desulfurobacteriales</taxon>
        <taxon>Desulfurobacteriaceae</taxon>
        <taxon>Desulfurobacterium</taxon>
    </lineage>
</organism>
<dbReference type="STRING" id="1914305.BLW93_04740"/>
<feature type="compositionally biased region" description="Polar residues" evidence="1">
    <location>
        <begin position="82"/>
        <end position="92"/>
    </location>
</feature>
<keyword evidence="3" id="KW-1185">Reference proteome</keyword>
<sequence>MNETYSMNTNFQCGTKTFHVQTEFYKSSGKVVTNIFFQGNIVKRIEKLPETEDISQEIKKQHEHILQKLQEALEKQKKQTENCTKSNHVQNEAKSKKAASYSQGERFMKKRSKPGEEVIKKLITRKPGKEVINKLIEKRPGEEALKRLMEKKPGKGLLDKLMEKRPGEEAVKKLMEKKPGKELFEKLKEEKPGKEFIEHFIDLLKH</sequence>
<dbReference type="OrthoDB" id="11549at2"/>
<name>A0A1R1MLC0_9BACT</name>
<evidence type="ECO:0000256" key="1">
    <source>
        <dbReference type="SAM" id="MobiDB-lite"/>
    </source>
</evidence>
<reference evidence="2 3" key="1">
    <citation type="submission" date="2016-10" db="EMBL/GenBank/DDBJ databases">
        <title>Genome sequence of a sulfur-reducing bacterium Desulfurobacterium indicum K6013.</title>
        <authorList>
            <person name="Cao J."/>
            <person name="Shao Z."/>
            <person name="Alain K."/>
            <person name="Jebbar M."/>
        </authorList>
    </citation>
    <scope>NUCLEOTIDE SEQUENCE [LARGE SCALE GENOMIC DNA]</scope>
    <source>
        <strain evidence="2 3">K6013</strain>
    </source>
</reference>
<gene>
    <name evidence="2" type="ORF">BLW93_04740</name>
</gene>
<feature type="region of interest" description="Disordered" evidence="1">
    <location>
        <begin position="77"/>
        <end position="110"/>
    </location>
</feature>